<accession>A0A852X1V9</accession>
<organism evidence="2 3">
    <name type="scientific">Janibacter alkaliphilus</name>
    <dbReference type="NCBI Taxonomy" id="1069963"/>
    <lineage>
        <taxon>Bacteria</taxon>
        <taxon>Bacillati</taxon>
        <taxon>Actinomycetota</taxon>
        <taxon>Actinomycetes</taxon>
        <taxon>Micrococcales</taxon>
        <taxon>Intrasporangiaceae</taxon>
        <taxon>Janibacter</taxon>
    </lineage>
</organism>
<reference evidence="2 3" key="1">
    <citation type="submission" date="2020-07" db="EMBL/GenBank/DDBJ databases">
        <title>Sequencing the genomes of 1000 actinobacteria strains.</title>
        <authorList>
            <person name="Klenk H.-P."/>
        </authorList>
    </citation>
    <scope>NUCLEOTIDE SEQUENCE [LARGE SCALE GENOMIC DNA]</scope>
    <source>
        <strain evidence="2 3">DSM 24723</strain>
    </source>
</reference>
<gene>
    <name evidence="2" type="ORF">BJY28_001545</name>
</gene>
<keyword evidence="1" id="KW-0812">Transmembrane</keyword>
<feature type="transmembrane region" description="Helical" evidence="1">
    <location>
        <begin position="18"/>
        <end position="36"/>
    </location>
</feature>
<evidence type="ECO:0000313" key="2">
    <source>
        <dbReference type="EMBL" id="NYG37076.1"/>
    </source>
</evidence>
<feature type="transmembrane region" description="Helical" evidence="1">
    <location>
        <begin position="102"/>
        <end position="121"/>
    </location>
</feature>
<sequence length="167" mass="17273">MISALGIMLVGSLLRWPLPVPVAAGLVIAWTAVILVRELGLVSFALPQNARLVPETVFRHGPVLGPMQFGIEMGTGMRTFVTSGLPYALLVALALVADPWQALLAGLGFGAGRALMTLSSLGYGADAEWDDAWVAHQRALHVALAALYALATVVVLAGPLGIPGLGG</sequence>
<keyword evidence="3" id="KW-1185">Reference proteome</keyword>
<proteinExistence type="predicted"/>
<dbReference type="RefSeq" id="WP_218875247.1">
    <property type="nucleotide sequence ID" value="NZ_JACBZX010000001.1"/>
</dbReference>
<evidence type="ECO:0008006" key="4">
    <source>
        <dbReference type="Google" id="ProtNLM"/>
    </source>
</evidence>
<dbReference type="Proteomes" id="UP000592181">
    <property type="component" value="Unassembled WGS sequence"/>
</dbReference>
<name>A0A852X1V9_9MICO</name>
<keyword evidence="1" id="KW-1133">Transmembrane helix</keyword>
<feature type="transmembrane region" description="Helical" evidence="1">
    <location>
        <begin position="142"/>
        <end position="162"/>
    </location>
</feature>
<comment type="caution">
    <text evidence="2">The sequence shown here is derived from an EMBL/GenBank/DDBJ whole genome shotgun (WGS) entry which is preliminary data.</text>
</comment>
<protein>
    <recommendedName>
        <fullName evidence="4">MAPEG family protein</fullName>
    </recommendedName>
</protein>
<keyword evidence="1" id="KW-0472">Membrane</keyword>
<feature type="transmembrane region" description="Helical" evidence="1">
    <location>
        <begin position="77"/>
        <end position="96"/>
    </location>
</feature>
<evidence type="ECO:0000313" key="3">
    <source>
        <dbReference type="Proteomes" id="UP000592181"/>
    </source>
</evidence>
<dbReference type="EMBL" id="JACBZX010000001">
    <property type="protein sequence ID" value="NYG37076.1"/>
    <property type="molecule type" value="Genomic_DNA"/>
</dbReference>
<evidence type="ECO:0000256" key="1">
    <source>
        <dbReference type="SAM" id="Phobius"/>
    </source>
</evidence>
<dbReference type="AlphaFoldDB" id="A0A852X1V9"/>